<dbReference type="Proteomes" id="UP000799436">
    <property type="component" value="Unassembled WGS sequence"/>
</dbReference>
<keyword evidence="2" id="KW-0235">DNA replication</keyword>
<sequence length="351" mass="38224">MSTQSASATEFFVLPEESQPQFRLLELPPELLEILTSTDAKPIHFKSSPNAASNLSLCTPTQTYTVRQVNTSNSVYITRPHATATTNNGPTAPSIHAIAKSDFTYELAPTKTTLDTVIPYIRAALPIYTSTGAHQLKPDLAPKTKADLFADIPFSDLECERGWKRLACFELDDDDNNAKGCFIPSGEAKLQAWKSTVQRSHEYGIDLTAAFNESLLIDSSSDLARKLSQAILSSVAVDTSASQLDASETVRQAGLWNLEAATQTRGAVKMAEFVGEWKDLLPEKWREMARLEELKGEYEVVNEGREIRLAASASGGSSSAVGEKAGPAAEAKSLGAKRKWHEKFRVSKKGA</sequence>
<accession>A0A6G1KWB7</accession>
<dbReference type="EMBL" id="ML995906">
    <property type="protein sequence ID" value="KAF2764915.1"/>
    <property type="molecule type" value="Genomic_DNA"/>
</dbReference>
<dbReference type="OrthoDB" id="5199543at2759"/>
<dbReference type="GO" id="GO:0031390">
    <property type="term" value="C:Ctf18 RFC-like complex"/>
    <property type="evidence" value="ECO:0007669"/>
    <property type="project" value="InterPro"/>
</dbReference>
<evidence type="ECO:0000256" key="1">
    <source>
        <dbReference type="ARBA" id="ARBA00007017"/>
    </source>
</evidence>
<keyword evidence="5" id="KW-1185">Reference proteome</keyword>
<dbReference type="GO" id="GO:0006260">
    <property type="term" value="P:DNA replication"/>
    <property type="evidence" value="ECO:0007669"/>
    <property type="project" value="UniProtKB-KW"/>
</dbReference>
<organism evidence="4 5">
    <name type="scientific">Teratosphaeria nubilosa</name>
    <dbReference type="NCBI Taxonomy" id="161662"/>
    <lineage>
        <taxon>Eukaryota</taxon>
        <taxon>Fungi</taxon>
        <taxon>Dikarya</taxon>
        <taxon>Ascomycota</taxon>
        <taxon>Pezizomycotina</taxon>
        <taxon>Dothideomycetes</taxon>
        <taxon>Dothideomycetidae</taxon>
        <taxon>Mycosphaerellales</taxon>
        <taxon>Teratosphaeriaceae</taxon>
        <taxon>Teratosphaeria</taxon>
    </lineage>
</organism>
<evidence type="ECO:0000313" key="4">
    <source>
        <dbReference type="EMBL" id="KAF2764915.1"/>
    </source>
</evidence>
<evidence type="ECO:0000256" key="3">
    <source>
        <dbReference type="SAM" id="MobiDB-lite"/>
    </source>
</evidence>
<evidence type="ECO:0008006" key="6">
    <source>
        <dbReference type="Google" id="ProtNLM"/>
    </source>
</evidence>
<protein>
    <recommendedName>
        <fullName evidence="6">Sister chromatid cohesion protein Dcc1</fullName>
    </recommendedName>
</protein>
<proteinExistence type="inferred from homology"/>
<feature type="compositionally biased region" description="Low complexity" evidence="3">
    <location>
        <begin position="312"/>
        <end position="326"/>
    </location>
</feature>
<feature type="region of interest" description="Disordered" evidence="3">
    <location>
        <begin position="312"/>
        <end position="351"/>
    </location>
</feature>
<comment type="similarity">
    <text evidence="1">Belongs to the DCC1 family.</text>
</comment>
<dbReference type="InterPro" id="IPR019128">
    <property type="entry name" value="Dcc1"/>
</dbReference>
<dbReference type="AlphaFoldDB" id="A0A6G1KWB7"/>
<dbReference type="GO" id="GO:0000775">
    <property type="term" value="C:chromosome, centromeric region"/>
    <property type="evidence" value="ECO:0007669"/>
    <property type="project" value="TreeGrafter"/>
</dbReference>
<reference evidence="4" key="1">
    <citation type="journal article" date="2020" name="Stud. Mycol.">
        <title>101 Dothideomycetes genomes: a test case for predicting lifestyles and emergence of pathogens.</title>
        <authorList>
            <person name="Haridas S."/>
            <person name="Albert R."/>
            <person name="Binder M."/>
            <person name="Bloem J."/>
            <person name="Labutti K."/>
            <person name="Salamov A."/>
            <person name="Andreopoulos B."/>
            <person name="Baker S."/>
            <person name="Barry K."/>
            <person name="Bills G."/>
            <person name="Bluhm B."/>
            <person name="Cannon C."/>
            <person name="Castanera R."/>
            <person name="Culley D."/>
            <person name="Daum C."/>
            <person name="Ezra D."/>
            <person name="Gonzalez J."/>
            <person name="Henrissat B."/>
            <person name="Kuo A."/>
            <person name="Liang C."/>
            <person name="Lipzen A."/>
            <person name="Lutzoni F."/>
            <person name="Magnuson J."/>
            <person name="Mondo S."/>
            <person name="Nolan M."/>
            <person name="Ohm R."/>
            <person name="Pangilinan J."/>
            <person name="Park H.-J."/>
            <person name="Ramirez L."/>
            <person name="Alfaro M."/>
            <person name="Sun H."/>
            <person name="Tritt A."/>
            <person name="Yoshinaga Y."/>
            <person name="Zwiers L.-H."/>
            <person name="Turgeon B."/>
            <person name="Goodwin S."/>
            <person name="Spatafora J."/>
            <person name="Crous P."/>
            <person name="Grigoriev I."/>
        </authorList>
    </citation>
    <scope>NUCLEOTIDE SEQUENCE</scope>
    <source>
        <strain evidence="4">CBS 116005</strain>
    </source>
</reference>
<feature type="compositionally biased region" description="Basic residues" evidence="3">
    <location>
        <begin position="335"/>
        <end position="351"/>
    </location>
</feature>
<dbReference type="PANTHER" id="PTHR13395">
    <property type="entry name" value="SISTER CHROMATID COHESION PROTEIN DCC1-RELATED"/>
    <property type="match status" value="1"/>
</dbReference>
<gene>
    <name evidence="4" type="ORF">EJ03DRAFT_355359</name>
</gene>
<dbReference type="GO" id="GO:0034088">
    <property type="term" value="P:maintenance of mitotic sister chromatid cohesion"/>
    <property type="evidence" value="ECO:0007669"/>
    <property type="project" value="TreeGrafter"/>
</dbReference>
<evidence type="ECO:0000256" key="2">
    <source>
        <dbReference type="ARBA" id="ARBA00022705"/>
    </source>
</evidence>
<name>A0A6G1KWB7_9PEZI</name>
<evidence type="ECO:0000313" key="5">
    <source>
        <dbReference type="Proteomes" id="UP000799436"/>
    </source>
</evidence>
<dbReference type="GO" id="GO:0000785">
    <property type="term" value="C:chromatin"/>
    <property type="evidence" value="ECO:0007669"/>
    <property type="project" value="TreeGrafter"/>
</dbReference>
<dbReference type="PANTHER" id="PTHR13395:SF6">
    <property type="entry name" value="SISTER CHROMATID COHESION PROTEIN DCC1"/>
    <property type="match status" value="1"/>
</dbReference>
<dbReference type="Pfam" id="PF09724">
    <property type="entry name" value="Dcc1"/>
    <property type="match status" value="1"/>
</dbReference>